<dbReference type="InterPro" id="IPR008266">
    <property type="entry name" value="Tyr_kinase_AS"/>
</dbReference>
<evidence type="ECO:0000256" key="1">
    <source>
        <dbReference type="ARBA" id="ARBA00003747"/>
    </source>
</evidence>
<evidence type="ECO:0000256" key="5">
    <source>
        <dbReference type="ARBA" id="ARBA00019973"/>
    </source>
</evidence>
<comment type="function">
    <text evidence="1">Component of the EKC/KEOPS complex that is required for the formation of a threonylcarbamoyl group on adenosine at position 37 (t(6)A37) in tRNAs that read codons beginning with adenine. The complex is probably involved in the transfer of the threonylcarbamoyl moiety of threonylcarbamoyl-AMP (TC-AMP) to the N6 group of A37. BUD32 has ATPase activity in the context of the EKC/KEOPS complex and likely plays a supporting role to the catalytic subunit KAE1. The EKC/KEOPS complex also promotes both telomere uncapping and telomere elongation. The complex is required for efficient recruitment of transcriptional coactivators.</text>
</comment>
<gene>
    <name evidence="11" type="ORF">C8A01DRAFT_18867</name>
</gene>
<dbReference type="Proteomes" id="UP001303115">
    <property type="component" value="Unassembled WGS sequence"/>
</dbReference>
<keyword evidence="12" id="KW-1185">Reference proteome</keyword>
<evidence type="ECO:0000256" key="9">
    <source>
        <dbReference type="ARBA" id="ARBA00048679"/>
    </source>
</evidence>
<dbReference type="SMART" id="SM00220">
    <property type="entry name" value="S_TKc"/>
    <property type="match status" value="1"/>
</dbReference>
<dbReference type="GO" id="GO:0004674">
    <property type="term" value="F:protein serine/threonine kinase activity"/>
    <property type="evidence" value="ECO:0007669"/>
    <property type="project" value="UniProtKB-EC"/>
</dbReference>
<evidence type="ECO:0000256" key="2">
    <source>
        <dbReference type="ARBA" id="ARBA00011534"/>
    </source>
</evidence>
<sequence>MGYFEEYDLDSRFKSIFSGWNPDNGHYHVVIDWDQRRTISVSTLEEKDEEFVFEALEELIDDLPENVVRIAVSNDFKLLSSSTDVRDDRTAIPFYPSLTDFPPQLPKVRRSQLSEIERLGVHADHTTYEPTPRETKHVVFKYYTNEGNVAMFWHEINCTLRIPHHPNIVPFDRLVVDSATAGGAEMVVGFTTPFIAGGTVSDNVSRVFTLEHLEQLTAAIDYLNLHLGLIHGDISTWNLLIDPSTDRLKIFDFNLGAKLGCSGDQNQDYRGTFAYDKHRNDVKLAVFTLYEIITRDLSFREENHPHELDAAVVLQMEEWERHPDVRLEEGVAVAEYRRVLAEWVNARRERDAEIQHYKQAPDFIDWPSLPEFPLVEWAGSMMRRPSQMRKDMIRRGEPFFKWQRPSTRHLPLPEEQRLLATGEILG</sequence>
<dbReference type="Gene3D" id="1.10.510.10">
    <property type="entry name" value="Transferase(Phosphotransferase) domain 1"/>
    <property type="match status" value="1"/>
</dbReference>
<dbReference type="SUPFAM" id="SSF56112">
    <property type="entry name" value="Protein kinase-like (PK-like)"/>
    <property type="match status" value="1"/>
</dbReference>
<organism evidence="11 12">
    <name type="scientific">Parachaetomium inaequale</name>
    <dbReference type="NCBI Taxonomy" id="2588326"/>
    <lineage>
        <taxon>Eukaryota</taxon>
        <taxon>Fungi</taxon>
        <taxon>Dikarya</taxon>
        <taxon>Ascomycota</taxon>
        <taxon>Pezizomycotina</taxon>
        <taxon>Sordariomycetes</taxon>
        <taxon>Sordariomycetidae</taxon>
        <taxon>Sordariales</taxon>
        <taxon>Chaetomiaceae</taxon>
        <taxon>Parachaetomium</taxon>
    </lineage>
</organism>
<evidence type="ECO:0000313" key="11">
    <source>
        <dbReference type="EMBL" id="KAK4034309.1"/>
    </source>
</evidence>
<evidence type="ECO:0000256" key="3">
    <source>
        <dbReference type="ARBA" id="ARBA00012513"/>
    </source>
</evidence>
<keyword evidence="11" id="KW-0808">Transferase</keyword>
<evidence type="ECO:0000313" key="12">
    <source>
        <dbReference type="Proteomes" id="UP001303115"/>
    </source>
</evidence>
<evidence type="ECO:0000256" key="7">
    <source>
        <dbReference type="ARBA" id="ARBA00033194"/>
    </source>
</evidence>
<comment type="caution">
    <text evidence="11">The sequence shown here is derived from an EMBL/GenBank/DDBJ whole genome shotgun (WGS) entry which is preliminary data.</text>
</comment>
<dbReference type="PROSITE" id="PS00109">
    <property type="entry name" value="PROTEIN_KINASE_TYR"/>
    <property type="match status" value="1"/>
</dbReference>
<dbReference type="InterPro" id="IPR011009">
    <property type="entry name" value="Kinase-like_dom_sf"/>
</dbReference>
<name>A0AAN6P9P5_9PEZI</name>
<evidence type="ECO:0000259" key="10">
    <source>
        <dbReference type="PROSITE" id="PS50011"/>
    </source>
</evidence>
<dbReference type="EMBL" id="MU854485">
    <property type="protein sequence ID" value="KAK4034309.1"/>
    <property type="molecule type" value="Genomic_DNA"/>
</dbReference>
<protein>
    <recommendedName>
        <fullName evidence="5">EKC/KEOPS complex subunit BUD32</fullName>
        <ecNumber evidence="3">2.7.11.1</ecNumber>
    </recommendedName>
    <alternativeName>
        <fullName evidence="6 7">Atypical Serine/threonine protein kinase BUD32</fullName>
    </alternativeName>
    <alternativeName>
        <fullName evidence="4">EKC/KEOPS complex subunit bud32</fullName>
    </alternativeName>
</protein>
<comment type="catalytic activity">
    <reaction evidence="9">
        <text>L-seryl-[protein] + ATP = O-phospho-L-seryl-[protein] + ADP + H(+)</text>
        <dbReference type="Rhea" id="RHEA:17989"/>
        <dbReference type="Rhea" id="RHEA-COMP:9863"/>
        <dbReference type="Rhea" id="RHEA-COMP:11604"/>
        <dbReference type="ChEBI" id="CHEBI:15378"/>
        <dbReference type="ChEBI" id="CHEBI:29999"/>
        <dbReference type="ChEBI" id="CHEBI:30616"/>
        <dbReference type="ChEBI" id="CHEBI:83421"/>
        <dbReference type="ChEBI" id="CHEBI:456216"/>
        <dbReference type="EC" id="2.7.11.1"/>
    </reaction>
</comment>
<dbReference type="GO" id="GO:0005524">
    <property type="term" value="F:ATP binding"/>
    <property type="evidence" value="ECO:0007669"/>
    <property type="project" value="InterPro"/>
</dbReference>
<evidence type="ECO:0000256" key="8">
    <source>
        <dbReference type="ARBA" id="ARBA00047899"/>
    </source>
</evidence>
<evidence type="ECO:0000256" key="6">
    <source>
        <dbReference type="ARBA" id="ARBA00030980"/>
    </source>
</evidence>
<accession>A0AAN6P9P5</accession>
<dbReference type="EC" id="2.7.11.1" evidence="3"/>
<feature type="domain" description="Protein kinase" evidence="10">
    <location>
        <begin position="113"/>
        <end position="426"/>
    </location>
</feature>
<keyword evidence="11" id="KW-0418">Kinase</keyword>
<dbReference type="PROSITE" id="PS50011">
    <property type="entry name" value="PROTEIN_KINASE_DOM"/>
    <property type="match status" value="1"/>
</dbReference>
<evidence type="ECO:0000256" key="4">
    <source>
        <dbReference type="ARBA" id="ARBA00013948"/>
    </source>
</evidence>
<dbReference type="AlphaFoldDB" id="A0AAN6P9P5"/>
<comment type="subunit">
    <text evidence="2">Component of the EKC/KEOPS complex composed of at least BUD32, CGI121, GON7, KAE1 and PCC1; the whole complex dimerizes.</text>
</comment>
<reference evidence="12" key="1">
    <citation type="journal article" date="2023" name="Mol. Phylogenet. Evol.">
        <title>Genome-scale phylogeny and comparative genomics of the fungal order Sordariales.</title>
        <authorList>
            <person name="Hensen N."/>
            <person name="Bonometti L."/>
            <person name="Westerberg I."/>
            <person name="Brannstrom I.O."/>
            <person name="Guillou S."/>
            <person name="Cros-Aarteil S."/>
            <person name="Calhoun S."/>
            <person name="Haridas S."/>
            <person name="Kuo A."/>
            <person name="Mondo S."/>
            <person name="Pangilinan J."/>
            <person name="Riley R."/>
            <person name="LaButti K."/>
            <person name="Andreopoulos B."/>
            <person name="Lipzen A."/>
            <person name="Chen C."/>
            <person name="Yan M."/>
            <person name="Daum C."/>
            <person name="Ng V."/>
            <person name="Clum A."/>
            <person name="Steindorff A."/>
            <person name="Ohm R.A."/>
            <person name="Martin F."/>
            <person name="Silar P."/>
            <person name="Natvig D.O."/>
            <person name="Lalanne C."/>
            <person name="Gautier V."/>
            <person name="Ament-Velasquez S.L."/>
            <person name="Kruys A."/>
            <person name="Hutchinson M.I."/>
            <person name="Powell A.J."/>
            <person name="Barry K."/>
            <person name="Miller A.N."/>
            <person name="Grigoriev I.V."/>
            <person name="Debuchy R."/>
            <person name="Gladieux P."/>
            <person name="Hiltunen Thoren M."/>
            <person name="Johannesson H."/>
        </authorList>
    </citation>
    <scope>NUCLEOTIDE SEQUENCE [LARGE SCALE GENOMIC DNA]</scope>
    <source>
        <strain evidence="12">CBS 284.82</strain>
    </source>
</reference>
<dbReference type="InterPro" id="IPR000719">
    <property type="entry name" value="Prot_kinase_dom"/>
</dbReference>
<proteinExistence type="predicted"/>
<comment type="catalytic activity">
    <reaction evidence="8">
        <text>L-threonyl-[protein] + ATP = O-phospho-L-threonyl-[protein] + ADP + H(+)</text>
        <dbReference type="Rhea" id="RHEA:46608"/>
        <dbReference type="Rhea" id="RHEA-COMP:11060"/>
        <dbReference type="Rhea" id="RHEA-COMP:11605"/>
        <dbReference type="ChEBI" id="CHEBI:15378"/>
        <dbReference type="ChEBI" id="CHEBI:30013"/>
        <dbReference type="ChEBI" id="CHEBI:30616"/>
        <dbReference type="ChEBI" id="CHEBI:61977"/>
        <dbReference type="ChEBI" id="CHEBI:456216"/>
        <dbReference type="EC" id="2.7.11.1"/>
    </reaction>
</comment>